<sequence length="192" mass="21853">MDTFVFVYGTLKRGFINYERYLHPAELAGKVEFIGTGLTACAEFHLVLNPDRSVPCMYRANVDGYQVPGEIFRVDADALMALDILEAIKDNYYVREEIQVSIVEGKMMHQTITCQVYIMHAREELLKLKRIPEYTLAMHKTYQSRTQVPDLEVLKCLFGDRVTDAVQCKINEGMNFITAWKAVTGTLGQSGK</sequence>
<evidence type="ECO:0000313" key="6">
    <source>
        <dbReference type="Proteomes" id="UP000054928"/>
    </source>
</evidence>
<evidence type="ECO:0000259" key="4">
    <source>
        <dbReference type="Pfam" id="PF06094"/>
    </source>
</evidence>
<dbReference type="OrthoDB" id="113620at2759"/>
<protein>
    <recommendedName>
        <fullName evidence="3">Gamma-glutamylcyclotransferase family protein</fullName>
    </recommendedName>
</protein>
<organism evidence="5 6">
    <name type="scientific">Plasmopara halstedii</name>
    <name type="common">Downy mildew of sunflower</name>
    <dbReference type="NCBI Taxonomy" id="4781"/>
    <lineage>
        <taxon>Eukaryota</taxon>
        <taxon>Sar</taxon>
        <taxon>Stramenopiles</taxon>
        <taxon>Oomycota</taxon>
        <taxon>Peronosporomycetes</taxon>
        <taxon>Peronosporales</taxon>
        <taxon>Peronosporaceae</taxon>
        <taxon>Plasmopara</taxon>
    </lineage>
</organism>
<dbReference type="GeneID" id="36399638"/>
<evidence type="ECO:0000256" key="3">
    <source>
        <dbReference type="RuleBase" id="RU367036"/>
    </source>
</evidence>
<dbReference type="InterPro" id="IPR009288">
    <property type="entry name" value="AIG2-like_dom"/>
</dbReference>
<name>A0A0N7L3Y0_PLAHL</name>
<feature type="active site" description="Proton acceptor" evidence="2">
    <location>
        <position position="86"/>
    </location>
</feature>
<evidence type="ECO:0000256" key="2">
    <source>
        <dbReference type="PIRSR" id="PIRSR639126-1"/>
    </source>
</evidence>
<evidence type="ECO:0000256" key="1">
    <source>
        <dbReference type="ARBA" id="ARBA00008861"/>
    </source>
</evidence>
<dbReference type="RefSeq" id="XP_024573500.1">
    <property type="nucleotide sequence ID" value="XM_024722422.1"/>
</dbReference>
<dbReference type="PANTHER" id="PTHR12510">
    <property type="entry name" value="TROPONIN C-AKIN-1 PROTEIN"/>
    <property type="match status" value="1"/>
</dbReference>
<dbReference type="EMBL" id="CCYD01000261">
    <property type="protein sequence ID" value="CEG37131.1"/>
    <property type="molecule type" value="Genomic_DNA"/>
</dbReference>
<reference evidence="6" key="1">
    <citation type="submission" date="2014-09" db="EMBL/GenBank/DDBJ databases">
        <authorList>
            <person name="Sharma Rahul"/>
            <person name="Thines Marco"/>
        </authorList>
    </citation>
    <scope>NUCLEOTIDE SEQUENCE [LARGE SCALE GENOMIC DNA]</scope>
</reference>
<proteinExistence type="inferred from homology"/>
<dbReference type="Pfam" id="PF06094">
    <property type="entry name" value="GGACT"/>
    <property type="match status" value="1"/>
</dbReference>
<dbReference type="OMA" id="VPCMYRA"/>
<dbReference type="InterPro" id="IPR036568">
    <property type="entry name" value="GGCT-like_sf"/>
</dbReference>
<keyword evidence="6" id="KW-1185">Reference proteome</keyword>
<dbReference type="CDD" id="cd06661">
    <property type="entry name" value="GGCT_like"/>
    <property type="match status" value="1"/>
</dbReference>
<accession>A0A0N7L3Y0</accession>
<comment type="similarity">
    <text evidence="1 3">Belongs to the gamma-glutamylcyclotransferase family.</text>
</comment>
<dbReference type="PANTHER" id="PTHR12510:SF4">
    <property type="entry name" value="GAMMA-GLUTAMYLAMINECYCLOTRANSFERASE"/>
    <property type="match status" value="1"/>
</dbReference>
<dbReference type="STRING" id="4781.A0A0N7L3Y0"/>
<dbReference type="Gene3D" id="3.10.490.10">
    <property type="entry name" value="Gamma-glutamyl cyclotransferase-like"/>
    <property type="match status" value="1"/>
</dbReference>
<dbReference type="FunFam" id="3.10.490.10:FF:000031">
    <property type="entry name" value="Os09g0573150 protein"/>
    <property type="match status" value="1"/>
</dbReference>
<dbReference type="Proteomes" id="UP000054928">
    <property type="component" value="Unassembled WGS sequence"/>
</dbReference>
<dbReference type="SUPFAM" id="SSF110857">
    <property type="entry name" value="Gamma-glutamyl cyclotransferase-like"/>
    <property type="match status" value="1"/>
</dbReference>
<dbReference type="InterPro" id="IPR039126">
    <property type="entry name" value="GGACT"/>
</dbReference>
<dbReference type="GO" id="GO:0061929">
    <property type="term" value="F:gamma-glutamylaminecyclotransferase activity"/>
    <property type="evidence" value="ECO:0007669"/>
    <property type="project" value="InterPro"/>
</dbReference>
<evidence type="ECO:0000313" key="5">
    <source>
        <dbReference type="EMBL" id="CEG37131.1"/>
    </source>
</evidence>
<dbReference type="AlphaFoldDB" id="A0A0N7L3Y0"/>
<feature type="domain" description="Gamma-glutamylcyclotransferase AIG2-like" evidence="4">
    <location>
        <begin position="5"/>
        <end position="124"/>
    </location>
</feature>
<dbReference type="InterPro" id="IPR013024">
    <property type="entry name" value="GGCT-like"/>
</dbReference>
<dbReference type="GO" id="GO:0005829">
    <property type="term" value="C:cytosol"/>
    <property type="evidence" value="ECO:0007669"/>
    <property type="project" value="TreeGrafter"/>
</dbReference>